<evidence type="ECO:0000256" key="1">
    <source>
        <dbReference type="SAM" id="MobiDB-lite"/>
    </source>
</evidence>
<accession>A0A8S2QCU7</accession>
<protein>
    <submittedName>
        <fullName evidence="2">Uncharacterized protein</fullName>
    </submittedName>
</protein>
<proteinExistence type="predicted"/>
<dbReference type="Proteomes" id="UP000676336">
    <property type="component" value="Unassembled WGS sequence"/>
</dbReference>
<name>A0A8S2QCU7_9BILA</name>
<dbReference type="AlphaFoldDB" id="A0A8S2QCU7"/>
<evidence type="ECO:0000313" key="3">
    <source>
        <dbReference type="Proteomes" id="UP000676336"/>
    </source>
</evidence>
<evidence type="ECO:0000313" key="2">
    <source>
        <dbReference type="EMBL" id="CAF4097030.1"/>
    </source>
</evidence>
<organism evidence="2 3">
    <name type="scientific">Rotaria magnacalcarata</name>
    <dbReference type="NCBI Taxonomy" id="392030"/>
    <lineage>
        <taxon>Eukaryota</taxon>
        <taxon>Metazoa</taxon>
        <taxon>Spiralia</taxon>
        <taxon>Gnathifera</taxon>
        <taxon>Rotifera</taxon>
        <taxon>Eurotatoria</taxon>
        <taxon>Bdelloidea</taxon>
        <taxon>Philodinida</taxon>
        <taxon>Philodinidae</taxon>
        <taxon>Rotaria</taxon>
    </lineage>
</organism>
<gene>
    <name evidence="2" type="ORF">SMN809_LOCUS17151</name>
</gene>
<sequence>MGKFCKTPAKEHRFKPRHPHGLPPGQQRNHFNNNRRHGPDDSHEYGGGQGREF</sequence>
<dbReference type="EMBL" id="CAJOBI010007864">
    <property type="protein sequence ID" value="CAF4097030.1"/>
    <property type="molecule type" value="Genomic_DNA"/>
</dbReference>
<comment type="caution">
    <text evidence="2">The sequence shown here is derived from an EMBL/GenBank/DDBJ whole genome shotgun (WGS) entry which is preliminary data.</text>
</comment>
<feature type="non-terminal residue" evidence="2">
    <location>
        <position position="53"/>
    </location>
</feature>
<feature type="region of interest" description="Disordered" evidence="1">
    <location>
        <begin position="1"/>
        <end position="53"/>
    </location>
</feature>
<reference evidence="2" key="1">
    <citation type="submission" date="2021-02" db="EMBL/GenBank/DDBJ databases">
        <authorList>
            <person name="Nowell W R."/>
        </authorList>
    </citation>
    <scope>NUCLEOTIDE SEQUENCE</scope>
</reference>